<dbReference type="AlphaFoldDB" id="A0ABD2NWR7"/>
<comment type="similarity">
    <text evidence="7">Belongs to the KAE1 / TsaD family.</text>
</comment>
<dbReference type="EC" id="2.3.1.234" evidence="1"/>
<protein>
    <recommendedName>
        <fullName evidence="1">N(6)-L-threonylcarbamoyladenine synthase</fullName>
        <ecNumber evidence="1">2.3.1.234</ecNumber>
    </recommendedName>
</protein>
<reference evidence="9 10" key="1">
    <citation type="journal article" date="2021" name="BMC Biol.">
        <title>Horizontally acquired antibacterial genes associated with adaptive radiation of ladybird beetles.</title>
        <authorList>
            <person name="Li H.S."/>
            <person name="Tang X.F."/>
            <person name="Huang Y.H."/>
            <person name="Xu Z.Y."/>
            <person name="Chen M.L."/>
            <person name="Du X.Y."/>
            <person name="Qiu B.Y."/>
            <person name="Chen P.T."/>
            <person name="Zhang W."/>
            <person name="Slipinski A."/>
            <person name="Escalona H.E."/>
            <person name="Waterhouse R.M."/>
            <person name="Zwick A."/>
            <person name="Pang H."/>
        </authorList>
    </citation>
    <scope>NUCLEOTIDE SEQUENCE [LARGE SCALE GENOMIC DNA]</scope>
    <source>
        <strain evidence="9">SYSU2018</strain>
    </source>
</reference>
<dbReference type="EMBL" id="JABFTP020000144">
    <property type="protein sequence ID" value="KAL3283161.1"/>
    <property type="molecule type" value="Genomic_DNA"/>
</dbReference>
<evidence type="ECO:0000259" key="8">
    <source>
        <dbReference type="Pfam" id="PF00814"/>
    </source>
</evidence>
<dbReference type="GO" id="GO:0061711">
    <property type="term" value="F:tRNA N(6)-L-threonylcarbamoyladenine synthase activity"/>
    <property type="evidence" value="ECO:0007669"/>
    <property type="project" value="UniProtKB-EC"/>
</dbReference>
<comment type="subunit">
    <text evidence="7">Homodimer.</text>
</comment>
<sequence length="418" mass="46755">MLCMNNISKRIEKFKFMSQCCRHFILGIETSCDDTGCALLDLNGNILGESLNSQQLIHLKYGGIIPPLAQDLHRNNIELVVNETIKQSGLNFKDLNAVATTTEPGLPMSLLIGMKYGKHLCRVHKKPFIPIHHMKAHALTARMFDKNIEFPFLVLLVSGGHCLLAIAQNMEDFLLLGTGIDNSPGEIMDKIARRLKLRNLIEYSALSGGQAMELAASKADDPLQFNFVIPMLQYKNCNFSFSGLNNQITRMINSEEKLHNVAPDEVLPTVNNLCAGFLLCMTRHICHRVQRAIEYIELNNLIPPANKILVMSGGVACNNFIPKGIQIVCDEFGYKLVRPPPKLCTDNGVMIAWNGVERWKANVGIYHDFENINIKHTSPIGKSIIDDISKANLKCKWVKLGSFIKSLCKKESRERVVG</sequence>
<dbReference type="GO" id="GO:0046872">
    <property type="term" value="F:metal ion binding"/>
    <property type="evidence" value="ECO:0007669"/>
    <property type="project" value="UniProtKB-KW"/>
</dbReference>
<evidence type="ECO:0000256" key="3">
    <source>
        <dbReference type="ARBA" id="ARBA00022694"/>
    </source>
</evidence>
<feature type="domain" description="Gcp-like" evidence="8">
    <location>
        <begin position="45"/>
        <end position="353"/>
    </location>
</feature>
<dbReference type="PRINTS" id="PR00789">
    <property type="entry name" value="OSIALOPTASE"/>
</dbReference>
<accession>A0ABD2NWR7</accession>
<comment type="cofactor">
    <cofactor evidence="7">
        <name>a divalent metal cation</name>
        <dbReference type="ChEBI" id="CHEBI:60240"/>
    </cofactor>
    <text evidence="7">Binds 1 divalent metal cation per subunit.</text>
</comment>
<dbReference type="InterPro" id="IPR000905">
    <property type="entry name" value="Gcp-like_dom"/>
</dbReference>
<dbReference type="GO" id="GO:0005739">
    <property type="term" value="C:mitochondrion"/>
    <property type="evidence" value="ECO:0007669"/>
    <property type="project" value="UniProtKB-SubCell"/>
</dbReference>
<keyword evidence="2 7" id="KW-0808">Transferase</keyword>
<dbReference type="HAMAP" id="MF_01445">
    <property type="entry name" value="TsaD"/>
    <property type="match status" value="1"/>
</dbReference>
<evidence type="ECO:0000313" key="9">
    <source>
        <dbReference type="EMBL" id="KAL3283161.1"/>
    </source>
</evidence>
<evidence type="ECO:0000256" key="1">
    <source>
        <dbReference type="ARBA" id="ARBA00012156"/>
    </source>
</evidence>
<dbReference type="Gene3D" id="3.30.420.40">
    <property type="match status" value="2"/>
</dbReference>
<dbReference type="Proteomes" id="UP001516400">
    <property type="component" value="Unassembled WGS sequence"/>
</dbReference>
<evidence type="ECO:0000256" key="6">
    <source>
        <dbReference type="ARBA" id="ARBA00048117"/>
    </source>
</evidence>
<dbReference type="SUPFAM" id="SSF53067">
    <property type="entry name" value="Actin-like ATPase domain"/>
    <property type="match status" value="1"/>
</dbReference>
<evidence type="ECO:0000256" key="2">
    <source>
        <dbReference type="ARBA" id="ARBA00022679"/>
    </source>
</evidence>
<evidence type="ECO:0000313" key="10">
    <source>
        <dbReference type="Proteomes" id="UP001516400"/>
    </source>
</evidence>
<evidence type="ECO:0000256" key="7">
    <source>
        <dbReference type="HAMAP-Rule" id="MF_03179"/>
    </source>
</evidence>
<dbReference type="InterPro" id="IPR022450">
    <property type="entry name" value="TsaD"/>
</dbReference>
<keyword evidence="10" id="KW-1185">Reference proteome</keyword>
<comment type="subcellular location">
    <subcellularLocation>
        <location evidence="7">Mitochondrion</location>
    </subcellularLocation>
</comment>
<dbReference type="PANTHER" id="PTHR11735">
    <property type="entry name" value="TRNA N6-ADENOSINE THREONYLCARBAMOYLTRANSFERASE"/>
    <property type="match status" value="1"/>
</dbReference>
<dbReference type="GO" id="GO:0002949">
    <property type="term" value="P:tRNA threonylcarbamoyladenosine modification"/>
    <property type="evidence" value="ECO:0007669"/>
    <property type="project" value="UniProtKB-UniRule"/>
</dbReference>
<proteinExistence type="inferred from homology"/>
<dbReference type="NCBIfam" id="TIGR00329">
    <property type="entry name" value="gcp_kae1"/>
    <property type="match status" value="1"/>
</dbReference>
<name>A0ABD2NWR7_9CUCU</name>
<keyword evidence="4 7" id="KW-0479">Metal-binding</keyword>
<dbReference type="InterPro" id="IPR043129">
    <property type="entry name" value="ATPase_NBD"/>
</dbReference>
<keyword evidence="7" id="KW-0496">Mitochondrion</keyword>
<keyword evidence="5 7" id="KW-0012">Acyltransferase</keyword>
<organism evidence="9 10">
    <name type="scientific">Cryptolaemus montrouzieri</name>
    <dbReference type="NCBI Taxonomy" id="559131"/>
    <lineage>
        <taxon>Eukaryota</taxon>
        <taxon>Metazoa</taxon>
        <taxon>Ecdysozoa</taxon>
        <taxon>Arthropoda</taxon>
        <taxon>Hexapoda</taxon>
        <taxon>Insecta</taxon>
        <taxon>Pterygota</taxon>
        <taxon>Neoptera</taxon>
        <taxon>Endopterygota</taxon>
        <taxon>Coleoptera</taxon>
        <taxon>Polyphaga</taxon>
        <taxon>Cucujiformia</taxon>
        <taxon>Coccinelloidea</taxon>
        <taxon>Coccinellidae</taxon>
        <taxon>Scymninae</taxon>
        <taxon>Scymnini</taxon>
        <taxon>Cryptolaemus</taxon>
    </lineage>
</organism>
<comment type="caution">
    <text evidence="9">The sequence shown here is derived from an EMBL/GenBank/DDBJ whole genome shotgun (WGS) entry which is preliminary data.</text>
</comment>
<evidence type="ECO:0000256" key="5">
    <source>
        <dbReference type="ARBA" id="ARBA00023315"/>
    </source>
</evidence>
<dbReference type="PANTHER" id="PTHR11735:SF6">
    <property type="entry name" value="TRNA N6-ADENOSINE THREONYLCARBAMOYLTRANSFERASE, MITOCHONDRIAL"/>
    <property type="match status" value="1"/>
</dbReference>
<keyword evidence="3 7" id="KW-0819">tRNA processing</keyword>
<comment type="catalytic activity">
    <reaction evidence="6 7">
        <text>L-threonylcarbamoyladenylate + adenosine(37) in tRNA = N(6)-L-threonylcarbamoyladenosine(37) in tRNA + AMP + H(+)</text>
        <dbReference type="Rhea" id="RHEA:37059"/>
        <dbReference type="Rhea" id="RHEA-COMP:10162"/>
        <dbReference type="Rhea" id="RHEA-COMP:10163"/>
        <dbReference type="ChEBI" id="CHEBI:15378"/>
        <dbReference type="ChEBI" id="CHEBI:73682"/>
        <dbReference type="ChEBI" id="CHEBI:74411"/>
        <dbReference type="ChEBI" id="CHEBI:74418"/>
        <dbReference type="ChEBI" id="CHEBI:456215"/>
        <dbReference type="EC" id="2.3.1.234"/>
    </reaction>
</comment>
<comment type="function">
    <text evidence="7">Required for the formation of a threonylcarbamoyl group on adenosine at position 37 (t(6)A37) in mitochondrial tRNAs that read codons beginning with adenine. Probably involved in the transfer of the threonylcarbamoyl moiety of threonylcarbamoyl-AMP (TC-AMP) to the N6 group of A37. Involved in mitochondrial genome maintenance.</text>
</comment>
<dbReference type="InterPro" id="IPR017861">
    <property type="entry name" value="KAE1/TsaD"/>
</dbReference>
<dbReference type="CDD" id="cd24134">
    <property type="entry name" value="ASKHA_NBD_OSGEPL1_QRI7_euk"/>
    <property type="match status" value="1"/>
</dbReference>
<dbReference type="Pfam" id="PF00814">
    <property type="entry name" value="TsaD"/>
    <property type="match status" value="1"/>
</dbReference>
<gene>
    <name evidence="9" type="ORF">HHI36_006313</name>
</gene>
<evidence type="ECO:0000256" key="4">
    <source>
        <dbReference type="ARBA" id="ARBA00022723"/>
    </source>
</evidence>